<keyword evidence="2" id="KW-1185">Reference proteome</keyword>
<dbReference type="EMBL" id="JAQOWY010000165">
    <property type="protein sequence ID" value="KAK1848675.1"/>
    <property type="molecule type" value="Genomic_DNA"/>
</dbReference>
<protein>
    <submittedName>
        <fullName evidence="1">Uncharacterized protein</fullName>
    </submittedName>
</protein>
<dbReference type="AlphaFoldDB" id="A0AAD9AJT0"/>
<comment type="caution">
    <text evidence="1">The sequence shown here is derived from an EMBL/GenBank/DDBJ whole genome shotgun (WGS) entry which is preliminary data.</text>
</comment>
<gene>
    <name evidence="1" type="ORF">CCHR01_08723</name>
</gene>
<organism evidence="1 2">
    <name type="scientific">Colletotrichum chrysophilum</name>
    <dbReference type="NCBI Taxonomy" id="1836956"/>
    <lineage>
        <taxon>Eukaryota</taxon>
        <taxon>Fungi</taxon>
        <taxon>Dikarya</taxon>
        <taxon>Ascomycota</taxon>
        <taxon>Pezizomycotina</taxon>
        <taxon>Sordariomycetes</taxon>
        <taxon>Hypocreomycetidae</taxon>
        <taxon>Glomerellales</taxon>
        <taxon>Glomerellaceae</taxon>
        <taxon>Colletotrichum</taxon>
        <taxon>Colletotrichum gloeosporioides species complex</taxon>
    </lineage>
</organism>
<evidence type="ECO:0000313" key="1">
    <source>
        <dbReference type="EMBL" id="KAK1848675.1"/>
    </source>
</evidence>
<reference evidence="1" key="1">
    <citation type="submission" date="2023-01" db="EMBL/GenBank/DDBJ databases">
        <title>Colletotrichum chrysophilum M932 genome sequence.</title>
        <authorList>
            <person name="Baroncelli R."/>
        </authorList>
    </citation>
    <scope>NUCLEOTIDE SEQUENCE</scope>
    <source>
        <strain evidence="1">M932</strain>
    </source>
</reference>
<proteinExistence type="predicted"/>
<evidence type="ECO:0000313" key="2">
    <source>
        <dbReference type="Proteomes" id="UP001243330"/>
    </source>
</evidence>
<name>A0AAD9AJT0_9PEZI</name>
<dbReference type="Proteomes" id="UP001243330">
    <property type="component" value="Unassembled WGS sequence"/>
</dbReference>
<sequence>MSAHRKSWARHQHPLDETTGHHHLENLPIASRSLIRLIRLLLLSIESNAVSAVAGVAGGKPSILVKCRYRPPSKPASSWIALGSCKPCSPESIETTHYLPSHSLCWTPWMCFEFNRIAHTLSPCCPSFEEPAVFSTEGRIEGFDTEYYQRGPKRKQILLWQCCQCGQGGNPIRHDNCYNCHYPRCAYCPVRKVRA</sequence>
<accession>A0AAD9AJT0</accession>